<dbReference type="InterPro" id="IPR029063">
    <property type="entry name" value="SAM-dependent_MTases_sf"/>
</dbReference>
<dbReference type="Gene3D" id="3.40.50.150">
    <property type="entry name" value="Vaccinia Virus protein VP39"/>
    <property type="match status" value="1"/>
</dbReference>
<evidence type="ECO:0000256" key="2">
    <source>
        <dbReference type="ARBA" id="ARBA00022603"/>
    </source>
</evidence>
<dbReference type="GO" id="GO:0032259">
    <property type="term" value="P:methylation"/>
    <property type="evidence" value="ECO:0007669"/>
    <property type="project" value="UniProtKB-KW"/>
</dbReference>
<keyword evidence="2" id="KW-0489">Methyltransferase</keyword>
<dbReference type="CDD" id="cd02440">
    <property type="entry name" value="AdoMet_MTases"/>
    <property type="match status" value="1"/>
</dbReference>
<gene>
    <name evidence="5" type="ORF">WG66_16314</name>
</gene>
<dbReference type="InterPro" id="IPR008854">
    <property type="entry name" value="TPMT"/>
</dbReference>
<dbReference type="EMBL" id="LATX01002351">
    <property type="protein sequence ID" value="KTB31090.1"/>
    <property type="molecule type" value="Genomic_DNA"/>
</dbReference>
<keyword evidence="3" id="KW-0808">Transferase</keyword>
<dbReference type="AlphaFoldDB" id="A0A0W0F4I1"/>
<sequence>MTTPADPIRQALVAVINPKDHSSWDEAWKQSITPWDAGHAQPGLVSCIESGAVPLKGRALVPGCGAGYDPIYLASVGFDVVGLDVSETALAKARVSTPTSLKGSVTFKYGNFFELTPANDDEKFDLIYDYTFFVAIPPSLRSQWGTQMRALLKPGGYLITLVYPIAPYTETGPPYYVRPEHYVEVMGVENGGWEKVVDKESEAVEERGYKGDERLIVWKRV</sequence>
<dbReference type="SUPFAM" id="SSF53335">
    <property type="entry name" value="S-adenosyl-L-methionine-dependent methyltransferases"/>
    <property type="match status" value="1"/>
</dbReference>
<evidence type="ECO:0000313" key="6">
    <source>
        <dbReference type="Proteomes" id="UP000054988"/>
    </source>
</evidence>
<evidence type="ECO:0000256" key="4">
    <source>
        <dbReference type="ARBA" id="ARBA00022691"/>
    </source>
</evidence>
<keyword evidence="4" id="KW-0949">S-adenosyl-L-methionine</keyword>
<dbReference type="Pfam" id="PF05724">
    <property type="entry name" value="TPMT"/>
    <property type="match status" value="1"/>
</dbReference>
<name>A0A0W0F4I1_MONRR</name>
<proteinExistence type="predicted"/>
<comment type="caution">
    <text evidence="5">The sequence shown here is derived from an EMBL/GenBank/DDBJ whole genome shotgun (WGS) entry which is preliminary data.</text>
</comment>
<accession>A0A0W0F4I1</accession>
<evidence type="ECO:0000256" key="1">
    <source>
        <dbReference type="ARBA" id="ARBA00022553"/>
    </source>
</evidence>
<dbReference type="PROSITE" id="PS51585">
    <property type="entry name" value="SAM_MT_TPMT"/>
    <property type="match status" value="1"/>
</dbReference>
<evidence type="ECO:0000313" key="5">
    <source>
        <dbReference type="EMBL" id="KTB31090.1"/>
    </source>
</evidence>
<dbReference type="GO" id="GO:0008757">
    <property type="term" value="F:S-adenosylmethionine-dependent methyltransferase activity"/>
    <property type="evidence" value="ECO:0007669"/>
    <property type="project" value="InterPro"/>
</dbReference>
<reference evidence="5 6" key="1">
    <citation type="submission" date="2015-12" db="EMBL/GenBank/DDBJ databases">
        <title>Draft genome sequence of Moniliophthora roreri, the causal agent of frosty pod rot of cacao.</title>
        <authorList>
            <person name="Aime M.C."/>
            <person name="Diaz-Valderrama J.R."/>
            <person name="Kijpornyongpan T."/>
            <person name="Phillips-Mora W."/>
        </authorList>
    </citation>
    <scope>NUCLEOTIDE SEQUENCE [LARGE SCALE GENOMIC DNA]</scope>
    <source>
        <strain evidence="5 6">MCA 2952</strain>
    </source>
</reference>
<keyword evidence="1" id="KW-0597">Phosphoprotein</keyword>
<dbReference type="PANTHER" id="PTHR32183">
    <property type="match status" value="1"/>
</dbReference>
<evidence type="ECO:0000256" key="3">
    <source>
        <dbReference type="ARBA" id="ARBA00022679"/>
    </source>
</evidence>
<dbReference type="eggNOG" id="ENOG502QS1V">
    <property type="taxonomic scope" value="Eukaryota"/>
</dbReference>
<evidence type="ECO:0008006" key="7">
    <source>
        <dbReference type="Google" id="ProtNLM"/>
    </source>
</evidence>
<dbReference type="PANTHER" id="PTHR32183:SF6">
    <property type="entry name" value="CYSTEINE SULFINATE DESULFINASE_CYSTEINE DESULFURASE AND RELATED ENZYMES"/>
    <property type="match status" value="1"/>
</dbReference>
<protein>
    <recommendedName>
        <fullName evidence="7">Thiol methyltransferase 1</fullName>
    </recommendedName>
</protein>
<dbReference type="Proteomes" id="UP000054988">
    <property type="component" value="Unassembled WGS sequence"/>
</dbReference>
<organism evidence="5 6">
    <name type="scientific">Moniliophthora roreri</name>
    <name type="common">Frosty pod rot fungus</name>
    <name type="synonym">Monilia roreri</name>
    <dbReference type="NCBI Taxonomy" id="221103"/>
    <lineage>
        <taxon>Eukaryota</taxon>
        <taxon>Fungi</taxon>
        <taxon>Dikarya</taxon>
        <taxon>Basidiomycota</taxon>
        <taxon>Agaricomycotina</taxon>
        <taxon>Agaricomycetes</taxon>
        <taxon>Agaricomycetidae</taxon>
        <taxon>Agaricales</taxon>
        <taxon>Marasmiineae</taxon>
        <taxon>Marasmiaceae</taxon>
        <taxon>Moniliophthora</taxon>
    </lineage>
</organism>